<feature type="chain" id="PRO_5039119252" evidence="8">
    <location>
        <begin position="21"/>
        <end position="210"/>
    </location>
</feature>
<evidence type="ECO:0000256" key="3">
    <source>
        <dbReference type="ARBA" id="ARBA00022729"/>
    </source>
</evidence>
<organism evidence="9 10">
    <name type="scientific">Actinomyces urogenitalis DORA_12</name>
    <dbReference type="NCBI Taxonomy" id="1403939"/>
    <lineage>
        <taxon>Bacteria</taxon>
        <taxon>Bacillati</taxon>
        <taxon>Actinomycetota</taxon>
        <taxon>Actinomycetes</taxon>
        <taxon>Actinomycetales</taxon>
        <taxon>Actinomycetaceae</taxon>
        <taxon>Actinomyces</taxon>
    </lineage>
</organism>
<feature type="non-terminal residue" evidence="9">
    <location>
        <position position="210"/>
    </location>
</feature>
<name>W1VHT4_9ACTO</name>
<dbReference type="AlphaFoldDB" id="W1VHT4"/>
<dbReference type="PROSITE" id="PS51318">
    <property type="entry name" value="TAT"/>
    <property type="match status" value="1"/>
</dbReference>
<dbReference type="PANTHER" id="PTHR30429">
    <property type="entry name" value="D-METHIONINE-BINDING LIPOPROTEIN METQ"/>
    <property type="match status" value="1"/>
</dbReference>
<keyword evidence="6 9" id="KW-0449">Lipoprotein</keyword>
<evidence type="ECO:0000256" key="7">
    <source>
        <dbReference type="SAM" id="MobiDB-lite"/>
    </source>
</evidence>
<dbReference type="Proteomes" id="UP000018852">
    <property type="component" value="Unassembled WGS sequence"/>
</dbReference>
<sequence>MSLTISRRSAVAGGLATALAATLAACGKSSDSASSSSTASAASGSSDGEVDGITVDGDVTTISVGATPNPHVEMLQWIQDNLAADAGLKLDIVEITDYQTPNSSLDDGSLAANFYQTPNFLKQQEEEKGYDFEAIADVHIEPMGLYSSKYKSVDEIPDGGTIVLNNDPANTARGLKLLEQAGLIKLDESVEMPSDLDVTENSKNLTFTTV</sequence>
<evidence type="ECO:0000313" key="9">
    <source>
        <dbReference type="EMBL" id="ETJ05266.1"/>
    </source>
</evidence>
<evidence type="ECO:0000256" key="2">
    <source>
        <dbReference type="ARBA" id="ARBA00008973"/>
    </source>
</evidence>
<evidence type="ECO:0000256" key="5">
    <source>
        <dbReference type="ARBA" id="ARBA00023139"/>
    </source>
</evidence>
<dbReference type="SUPFAM" id="SSF53850">
    <property type="entry name" value="Periplasmic binding protein-like II"/>
    <property type="match status" value="1"/>
</dbReference>
<reference evidence="9 10" key="1">
    <citation type="submission" date="2013-12" db="EMBL/GenBank/DDBJ databases">
        <title>A Varibaculum cambriense genome reconstructed from a premature infant gut community with otherwise low bacterial novelty that shifts toward anaerobic metabolism during the third week of life.</title>
        <authorList>
            <person name="Brown C.T."/>
            <person name="Sharon I."/>
            <person name="Thomas B.C."/>
            <person name="Castelle C.J."/>
            <person name="Morowitz M.J."/>
            <person name="Banfield J.F."/>
        </authorList>
    </citation>
    <scope>NUCLEOTIDE SEQUENCE [LARGE SCALE GENOMIC DNA]</scope>
    <source>
        <strain evidence="10">DORA_12</strain>
    </source>
</reference>
<gene>
    <name evidence="9" type="ORF">Q605_AUC00518G0003</name>
</gene>
<accession>W1VHT4</accession>
<dbReference type="PANTHER" id="PTHR30429:SF0">
    <property type="entry name" value="METHIONINE-BINDING LIPOPROTEIN METQ"/>
    <property type="match status" value="1"/>
</dbReference>
<evidence type="ECO:0000256" key="4">
    <source>
        <dbReference type="ARBA" id="ARBA00023136"/>
    </source>
</evidence>
<dbReference type="PROSITE" id="PS51257">
    <property type="entry name" value="PROKAR_LIPOPROTEIN"/>
    <property type="match status" value="1"/>
</dbReference>
<keyword evidence="3 8" id="KW-0732">Signal</keyword>
<evidence type="ECO:0000256" key="1">
    <source>
        <dbReference type="ARBA" id="ARBA00004635"/>
    </source>
</evidence>
<comment type="similarity">
    <text evidence="2">Belongs to the NlpA lipoprotein family.</text>
</comment>
<evidence type="ECO:0000256" key="8">
    <source>
        <dbReference type="SAM" id="SignalP"/>
    </source>
</evidence>
<dbReference type="EMBL" id="AZLV01000518">
    <property type="protein sequence ID" value="ETJ05266.1"/>
    <property type="molecule type" value="Genomic_DNA"/>
</dbReference>
<comment type="subcellular location">
    <subcellularLocation>
        <location evidence="1">Membrane</location>
        <topology evidence="1">Lipid-anchor</topology>
    </subcellularLocation>
</comment>
<dbReference type="GO" id="GO:0016020">
    <property type="term" value="C:membrane"/>
    <property type="evidence" value="ECO:0007669"/>
    <property type="project" value="UniProtKB-SubCell"/>
</dbReference>
<comment type="caution">
    <text evidence="9">The sequence shown here is derived from an EMBL/GenBank/DDBJ whole genome shotgun (WGS) entry which is preliminary data.</text>
</comment>
<dbReference type="InterPro" id="IPR004872">
    <property type="entry name" value="Lipoprotein_NlpA"/>
</dbReference>
<keyword evidence="5" id="KW-0564">Palmitate</keyword>
<proteinExistence type="inferred from homology"/>
<keyword evidence="4" id="KW-0472">Membrane</keyword>
<protein>
    <submittedName>
        <fullName evidence="9">Lipoprotein</fullName>
    </submittedName>
</protein>
<dbReference type="Gene3D" id="3.40.190.10">
    <property type="entry name" value="Periplasmic binding protein-like II"/>
    <property type="match status" value="2"/>
</dbReference>
<dbReference type="InterPro" id="IPR006311">
    <property type="entry name" value="TAT_signal"/>
</dbReference>
<feature type="signal peptide" evidence="8">
    <location>
        <begin position="1"/>
        <end position="20"/>
    </location>
</feature>
<feature type="compositionally biased region" description="Low complexity" evidence="7">
    <location>
        <begin position="29"/>
        <end position="47"/>
    </location>
</feature>
<evidence type="ECO:0000256" key="6">
    <source>
        <dbReference type="ARBA" id="ARBA00023288"/>
    </source>
</evidence>
<evidence type="ECO:0000313" key="10">
    <source>
        <dbReference type="Proteomes" id="UP000018852"/>
    </source>
</evidence>
<feature type="region of interest" description="Disordered" evidence="7">
    <location>
        <begin position="29"/>
        <end position="52"/>
    </location>
</feature>
<dbReference type="Pfam" id="PF03180">
    <property type="entry name" value="Lipoprotein_9"/>
    <property type="match status" value="1"/>
</dbReference>